<accession>J9DZG1</accession>
<evidence type="ECO:0000256" key="6">
    <source>
        <dbReference type="ARBA" id="ARBA00023015"/>
    </source>
</evidence>
<evidence type="ECO:0000256" key="9">
    <source>
        <dbReference type="ARBA" id="ARBA00048287"/>
    </source>
</evidence>
<name>J9DZG1_WUCBA</name>
<dbReference type="SUPFAM" id="SSF52768">
    <property type="entry name" value="Arginase/deacetylase"/>
    <property type="match status" value="1"/>
</dbReference>
<dbReference type="EMBL" id="ADBV01010727">
    <property type="protein sequence ID" value="EJW75316.1"/>
    <property type="molecule type" value="Genomic_DNA"/>
</dbReference>
<evidence type="ECO:0000256" key="4">
    <source>
        <dbReference type="ARBA" id="ARBA00022801"/>
    </source>
</evidence>
<evidence type="ECO:0000259" key="11">
    <source>
        <dbReference type="Pfam" id="PF00850"/>
    </source>
</evidence>
<keyword evidence="8" id="KW-0539">Nucleus</keyword>
<comment type="similarity">
    <text evidence="2">Belongs to the histone deacetylase family.</text>
</comment>
<feature type="compositionally biased region" description="Basic and acidic residues" evidence="10">
    <location>
        <begin position="205"/>
        <end position="216"/>
    </location>
</feature>
<dbReference type="FunFam" id="3.40.800.20:FF:000035">
    <property type="entry name" value="Histone deacetylase 17"/>
    <property type="match status" value="1"/>
</dbReference>
<evidence type="ECO:0000256" key="2">
    <source>
        <dbReference type="ARBA" id="ARBA00005947"/>
    </source>
</evidence>
<comment type="catalytic activity">
    <reaction evidence="9">
        <text>N(6)-acetyl-L-lysyl-[histone] + H2O = L-lysyl-[histone] + acetate</text>
        <dbReference type="Rhea" id="RHEA:58196"/>
        <dbReference type="Rhea" id="RHEA-COMP:9845"/>
        <dbReference type="Rhea" id="RHEA-COMP:11338"/>
        <dbReference type="ChEBI" id="CHEBI:15377"/>
        <dbReference type="ChEBI" id="CHEBI:29969"/>
        <dbReference type="ChEBI" id="CHEBI:30089"/>
        <dbReference type="ChEBI" id="CHEBI:61930"/>
        <dbReference type="EC" id="3.5.1.98"/>
    </reaction>
</comment>
<dbReference type="GO" id="GO:0005634">
    <property type="term" value="C:nucleus"/>
    <property type="evidence" value="ECO:0007669"/>
    <property type="project" value="UniProtKB-SubCell"/>
</dbReference>
<dbReference type="AlphaFoldDB" id="J9DZG1"/>
<evidence type="ECO:0000256" key="3">
    <source>
        <dbReference type="ARBA" id="ARBA00022491"/>
    </source>
</evidence>
<protein>
    <recommendedName>
        <fullName evidence="11">Histone deacetylase domain-containing protein</fullName>
    </recommendedName>
</protein>
<dbReference type="Pfam" id="PF00850">
    <property type="entry name" value="Hist_deacetyl"/>
    <property type="match status" value="1"/>
</dbReference>
<feature type="non-terminal residue" evidence="12">
    <location>
        <position position="239"/>
    </location>
</feature>
<keyword evidence="5" id="KW-0156">Chromatin regulator</keyword>
<dbReference type="InterPro" id="IPR023696">
    <property type="entry name" value="Ureohydrolase_dom_sf"/>
</dbReference>
<feature type="region of interest" description="Disordered" evidence="10">
    <location>
        <begin position="205"/>
        <end position="239"/>
    </location>
</feature>
<reference evidence="13" key="1">
    <citation type="submission" date="2012-08" db="EMBL/GenBank/DDBJ databases">
        <title>The Genome Sequence of Wuchereria bancrofti.</title>
        <authorList>
            <person name="Nutman T.B."/>
            <person name="Fink D.L."/>
            <person name="Russ C."/>
            <person name="Young S."/>
            <person name="Zeng Q."/>
            <person name="Koehrsen M."/>
            <person name="Alvarado L."/>
            <person name="Berlin A."/>
            <person name="Chapman S.B."/>
            <person name="Chen Z."/>
            <person name="Freedman E."/>
            <person name="Gellesch M."/>
            <person name="Goldberg J."/>
            <person name="Griggs A."/>
            <person name="Gujja S."/>
            <person name="Heilman E.R."/>
            <person name="Heiman D."/>
            <person name="Hepburn T."/>
            <person name="Howarth C."/>
            <person name="Jen D."/>
            <person name="Larson L."/>
            <person name="Lewis B."/>
            <person name="Mehta T."/>
            <person name="Park D."/>
            <person name="Pearson M."/>
            <person name="Roberts A."/>
            <person name="Saif S."/>
            <person name="Shea T."/>
            <person name="Shenoy N."/>
            <person name="Sisk P."/>
            <person name="Stolte C."/>
            <person name="Sykes S."/>
            <person name="Walk T."/>
            <person name="White J."/>
            <person name="Yandava C."/>
            <person name="Haas B."/>
            <person name="Henn M.R."/>
            <person name="Nusbaum C."/>
            <person name="Birren B."/>
        </authorList>
    </citation>
    <scope>NUCLEOTIDE SEQUENCE [LARGE SCALE GENOMIC DNA]</scope>
    <source>
        <strain evidence="13">NA</strain>
    </source>
</reference>
<dbReference type="PRINTS" id="PR01271">
    <property type="entry name" value="HISDACETLASE"/>
</dbReference>
<dbReference type="GO" id="GO:0141221">
    <property type="term" value="F:histone deacetylase activity, hydrolytic mechanism"/>
    <property type="evidence" value="ECO:0007669"/>
    <property type="project" value="UniProtKB-EC"/>
</dbReference>
<evidence type="ECO:0000256" key="10">
    <source>
        <dbReference type="SAM" id="MobiDB-lite"/>
    </source>
</evidence>
<comment type="subcellular location">
    <subcellularLocation>
        <location evidence="1">Nucleus</location>
    </subcellularLocation>
</comment>
<dbReference type="InterPro" id="IPR037138">
    <property type="entry name" value="His_deacetylse_dom_sf"/>
</dbReference>
<keyword evidence="3" id="KW-0678">Repressor</keyword>
<organism evidence="12 13">
    <name type="scientific">Wuchereria bancrofti</name>
    <dbReference type="NCBI Taxonomy" id="6293"/>
    <lineage>
        <taxon>Eukaryota</taxon>
        <taxon>Metazoa</taxon>
        <taxon>Ecdysozoa</taxon>
        <taxon>Nematoda</taxon>
        <taxon>Chromadorea</taxon>
        <taxon>Rhabditida</taxon>
        <taxon>Spirurina</taxon>
        <taxon>Spiruromorpha</taxon>
        <taxon>Filarioidea</taxon>
        <taxon>Onchocercidae</taxon>
        <taxon>Wuchereria</taxon>
    </lineage>
</organism>
<feature type="domain" description="Histone deacetylase" evidence="11">
    <location>
        <begin position="1"/>
        <end position="124"/>
    </location>
</feature>
<keyword evidence="6" id="KW-0805">Transcription regulation</keyword>
<dbReference type="InterPro" id="IPR023801">
    <property type="entry name" value="His_deacetylse_dom"/>
</dbReference>
<gene>
    <name evidence="12" type="ORF">WUBG_13778</name>
</gene>
<proteinExistence type="inferred from homology"/>
<keyword evidence="4" id="KW-0378">Hydrolase</keyword>
<sequence length="239" mass="27079">MTVSFHKFGEYFPGTGDIQDIGSGQGKYYAVNCPLHDGIDDDTYQSIFRAVMEQVMLSYQPSAIVLQCGADSLVGDRLGCFNLSLKGHGKCVEFMKKFNLPLLLLGGGGYTIRNVARCWAYETSIALDVEISNELPYNDYFEYYSNDFKLHIIPSNMTNLNTPDYLQKMQSTIFEHLRHLPHAPSVQMQLLESCVEGDNEFYEEHSIKSNRSERSHNLSAEDLCPEPKRIRISSPKSPK</sequence>
<dbReference type="InterPro" id="IPR003084">
    <property type="entry name" value="HDAC_I/II"/>
</dbReference>
<dbReference type="PANTHER" id="PTHR48252">
    <property type="entry name" value="HISTONE DEACETYLASE 2-RELATED"/>
    <property type="match status" value="1"/>
</dbReference>
<evidence type="ECO:0000313" key="12">
    <source>
        <dbReference type="EMBL" id="EJW75316.1"/>
    </source>
</evidence>
<evidence type="ECO:0000256" key="5">
    <source>
        <dbReference type="ARBA" id="ARBA00022853"/>
    </source>
</evidence>
<evidence type="ECO:0000313" key="13">
    <source>
        <dbReference type="Proteomes" id="UP000004810"/>
    </source>
</evidence>
<evidence type="ECO:0000256" key="8">
    <source>
        <dbReference type="ARBA" id="ARBA00023242"/>
    </source>
</evidence>
<evidence type="ECO:0000256" key="7">
    <source>
        <dbReference type="ARBA" id="ARBA00023163"/>
    </source>
</evidence>
<comment type="caution">
    <text evidence="12">The sequence shown here is derived from an EMBL/GenBank/DDBJ whole genome shotgun (WGS) entry which is preliminary data.</text>
</comment>
<dbReference type="Proteomes" id="UP000004810">
    <property type="component" value="Unassembled WGS sequence"/>
</dbReference>
<dbReference type="Gene3D" id="3.40.800.20">
    <property type="entry name" value="Histone deacetylase domain"/>
    <property type="match status" value="1"/>
</dbReference>
<evidence type="ECO:0000256" key="1">
    <source>
        <dbReference type="ARBA" id="ARBA00004123"/>
    </source>
</evidence>
<dbReference type="PANTHER" id="PTHR48252:SF77">
    <property type="entry name" value="HISTONE DEACETYLASE DOMAIN-CONTAINING PROTEIN"/>
    <property type="match status" value="1"/>
</dbReference>
<keyword evidence="7" id="KW-0804">Transcription</keyword>